<reference evidence="2 3" key="1">
    <citation type="submission" date="2018-03" db="EMBL/GenBank/DDBJ databases">
        <title>The draft genome of Mesorhizobium sp. 6GN-30.</title>
        <authorList>
            <person name="Liu L."/>
            <person name="Li L."/>
            <person name="Wang T."/>
            <person name="Zhang X."/>
            <person name="Liang L."/>
        </authorList>
    </citation>
    <scope>NUCLEOTIDE SEQUENCE [LARGE SCALE GENOMIC DNA]</scope>
    <source>
        <strain evidence="2 3">6GN30</strain>
    </source>
</reference>
<comment type="caution">
    <text evidence="2">The sequence shown here is derived from an EMBL/GenBank/DDBJ whole genome shotgun (WGS) entry which is preliminary data.</text>
</comment>
<dbReference type="Gene3D" id="2.130.10.10">
    <property type="entry name" value="YVTN repeat-like/Quinoprotein amine dehydrogenase"/>
    <property type="match status" value="1"/>
</dbReference>
<dbReference type="InterPro" id="IPR008311">
    <property type="entry name" value="UCP028101"/>
</dbReference>
<keyword evidence="3" id="KW-1185">Reference proteome</keyword>
<organism evidence="2 3">
    <name type="scientific">Kumtagia ephedrae</name>
    <dbReference type="NCBI Taxonomy" id="2116701"/>
    <lineage>
        <taxon>Bacteria</taxon>
        <taxon>Pseudomonadati</taxon>
        <taxon>Pseudomonadota</taxon>
        <taxon>Alphaproteobacteria</taxon>
        <taxon>Hyphomicrobiales</taxon>
        <taxon>Phyllobacteriaceae</taxon>
        <taxon>Kumtagia</taxon>
    </lineage>
</organism>
<evidence type="ECO:0000313" key="3">
    <source>
        <dbReference type="Proteomes" id="UP000241229"/>
    </source>
</evidence>
<gene>
    <name evidence="2" type="ORF">C7I84_14010</name>
</gene>
<feature type="region of interest" description="Disordered" evidence="1">
    <location>
        <begin position="1"/>
        <end position="31"/>
    </location>
</feature>
<dbReference type="PROSITE" id="PS51318">
    <property type="entry name" value="TAT"/>
    <property type="match status" value="1"/>
</dbReference>
<evidence type="ECO:0000256" key="1">
    <source>
        <dbReference type="SAM" id="MobiDB-lite"/>
    </source>
</evidence>
<dbReference type="Pfam" id="PF07433">
    <property type="entry name" value="DUF1513"/>
    <property type="match status" value="1"/>
</dbReference>
<protein>
    <submittedName>
        <fullName evidence="2">DUF1513 domain-containing protein</fullName>
    </submittedName>
</protein>
<dbReference type="Proteomes" id="UP000241229">
    <property type="component" value="Unassembled WGS sequence"/>
</dbReference>
<dbReference type="SUPFAM" id="SSF69322">
    <property type="entry name" value="Tricorn protease domain 2"/>
    <property type="match status" value="1"/>
</dbReference>
<dbReference type="InterPro" id="IPR006311">
    <property type="entry name" value="TAT_signal"/>
</dbReference>
<dbReference type="InterPro" id="IPR015943">
    <property type="entry name" value="WD40/YVTN_repeat-like_dom_sf"/>
</dbReference>
<dbReference type="AlphaFoldDB" id="A0A2P7S9L4"/>
<name>A0A2P7S9L4_9HYPH</name>
<dbReference type="RefSeq" id="WP_106772815.1">
    <property type="nucleotide sequence ID" value="NZ_PXYK01000012.1"/>
</dbReference>
<dbReference type="EMBL" id="PXYK01000012">
    <property type="protein sequence ID" value="PSJ59131.1"/>
    <property type="molecule type" value="Genomic_DNA"/>
</dbReference>
<feature type="compositionally biased region" description="Polar residues" evidence="1">
    <location>
        <begin position="21"/>
        <end position="31"/>
    </location>
</feature>
<proteinExistence type="predicted"/>
<accession>A0A2P7S9L4</accession>
<evidence type="ECO:0000313" key="2">
    <source>
        <dbReference type="EMBL" id="PSJ59131.1"/>
    </source>
</evidence>
<sequence length="395" mass="41969">MASSKEKHPLSGPRGHLSPERNPSWTRSGTRTPLLDRRHFLKAAGASFLAGLAPAPGAAATSTDAVFATAYQSRDGRYGVGVLTEDGRLLHALNLPERGHDVTFDPVSGRSVVFARQPGTFAVVFDPKGRDRPATIASPEGRHFYGHGVFSPDGKLLYATENDFDNAAGMVGVYDATDAFRRVGEFPTHGVGPHELLLCPDGRTLAIANGGIETHPDFGRAKLNIATMQPSLAFVDRETGALVEKHALDPKLHQLSIRHMAFDGGGTLWFGCQHEGPMSERPALVGRARMGERFDLVELPEKVLLGLRNYVGSVAANPAAGMVAVSSPQGNALVVLDAKAGTVVATRDLIEVCGIAPDGAGFLASTGKGDIVPPRGDASSDTQHVWDNHMLRINL</sequence>
<dbReference type="PIRSF" id="PIRSF028101">
    <property type="entry name" value="UCP028101"/>
    <property type="match status" value="1"/>
</dbReference>
<dbReference type="OrthoDB" id="5624218at2"/>